<dbReference type="Pfam" id="PF01431">
    <property type="entry name" value="Peptidase_M13"/>
    <property type="match status" value="1"/>
</dbReference>
<dbReference type="GO" id="GO:0004222">
    <property type="term" value="F:metalloendopeptidase activity"/>
    <property type="evidence" value="ECO:0007669"/>
    <property type="project" value="InterPro"/>
</dbReference>
<dbReference type="PROSITE" id="PS51885">
    <property type="entry name" value="NEPRILYSIN"/>
    <property type="match status" value="1"/>
</dbReference>
<dbReference type="Gene3D" id="1.10.1380.10">
    <property type="entry name" value="Neutral endopeptidase , domain2"/>
    <property type="match status" value="1"/>
</dbReference>
<reference evidence="12" key="1">
    <citation type="submission" date="2020-05" db="UniProtKB">
        <authorList>
            <consortium name="EnsemblMetazoa"/>
        </authorList>
    </citation>
    <scope>IDENTIFICATION</scope>
    <source>
        <strain evidence="12">TTRI</strain>
    </source>
</reference>
<dbReference type="InterPro" id="IPR024079">
    <property type="entry name" value="MetalloPept_cat_dom_sf"/>
</dbReference>
<evidence type="ECO:0000256" key="7">
    <source>
        <dbReference type="ARBA" id="ARBA00022833"/>
    </source>
</evidence>
<keyword evidence="5" id="KW-0479">Metal-binding</keyword>
<accession>A0A1A9UQA6</accession>
<dbReference type="GO" id="GO:0005886">
    <property type="term" value="C:plasma membrane"/>
    <property type="evidence" value="ECO:0007669"/>
    <property type="project" value="UniProtKB-SubCell"/>
</dbReference>
<dbReference type="CDD" id="cd08662">
    <property type="entry name" value="M13"/>
    <property type="match status" value="1"/>
</dbReference>
<dbReference type="SUPFAM" id="SSF55486">
    <property type="entry name" value="Metalloproteases ('zincins'), catalytic domain"/>
    <property type="match status" value="1"/>
</dbReference>
<dbReference type="GO" id="GO:0046872">
    <property type="term" value="F:metal ion binding"/>
    <property type="evidence" value="ECO:0007669"/>
    <property type="project" value="UniProtKB-KW"/>
</dbReference>
<evidence type="ECO:0000256" key="1">
    <source>
        <dbReference type="ARBA" id="ARBA00001947"/>
    </source>
</evidence>
<dbReference type="Proteomes" id="UP000078200">
    <property type="component" value="Unassembled WGS sequence"/>
</dbReference>
<name>A0A1A9UQA6_GLOAU</name>
<evidence type="ECO:0000256" key="8">
    <source>
        <dbReference type="ARBA" id="ARBA00023049"/>
    </source>
</evidence>
<dbReference type="PRINTS" id="PR00786">
    <property type="entry name" value="NEPRILYSIN"/>
</dbReference>
<dbReference type="VEuPathDB" id="VectorBase:GAUT011938"/>
<feature type="signal peptide" evidence="9">
    <location>
        <begin position="1"/>
        <end position="22"/>
    </location>
</feature>
<keyword evidence="13" id="KW-1185">Reference proteome</keyword>
<evidence type="ECO:0000256" key="6">
    <source>
        <dbReference type="ARBA" id="ARBA00022801"/>
    </source>
</evidence>
<keyword evidence="7" id="KW-0862">Zinc</keyword>
<dbReference type="Pfam" id="PF05649">
    <property type="entry name" value="Peptidase_M13_N"/>
    <property type="match status" value="1"/>
</dbReference>
<feature type="chain" id="PRO_5008398725" description="Peptidase M13 C-terminal domain-containing protein" evidence="9">
    <location>
        <begin position="23"/>
        <end position="717"/>
    </location>
</feature>
<feature type="domain" description="Peptidase M13 N-terminal" evidence="11">
    <location>
        <begin position="85"/>
        <end position="425"/>
    </location>
</feature>
<feature type="domain" description="Peptidase M13 C-terminal" evidence="10">
    <location>
        <begin position="482"/>
        <end position="684"/>
    </location>
</feature>
<evidence type="ECO:0008006" key="14">
    <source>
        <dbReference type="Google" id="ProtNLM"/>
    </source>
</evidence>
<organism evidence="12 13">
    <name type="scientific">Glossina austeni</name>
    <name type="common">Savannah tsetse fly</name>
    <dbReference type="NCBI Taxonomy" id="7395"/>
    <lineage>
        <taxon>Eukaryota</taxon>
        <taxon>Metazoa</taxon>
        <taxon>Ecdysozoa</taxon>
        <taxon>Arthropoda</taxon>
        <taxon>Hexapoda</taxon>
        <taxon>Insecta</taxon>
        <taxon>Pterygota</taxon>
        <taxon>Neoptera</taxon>
        <taxon>Endopterygota</taxon>
        <taxon>Diptera</taxon>
        <taxon>Brachycera</taxon>
        <taxon>Muscomorpha</taxon>
        <taxon>Hippoboscoidea</taxon>
        <taxon>Glossinidae</taxon>
        <taxon>Glossina</taxon>
    </lineage>
</organism>
<dbReference type="PANTHER" id="PTHR11733">
    <property type="entry name" value="ZINC METALLOPROTEASE FAMILY M13 NEPRILYSIN-RELATED"/>
    <property type="match status" value="1"/>
</dbReference>
<protein>
    <recommendedName>
        <fullName evidence="14">Peptidase M13 C-terminal domain-containing protein</fullName>
    </recommendedName>
</protein>
<dbReference type="STRING" id="7395.A0A1A9UQA6"/>
<dbReference type="InterPro" id="IPR018497">
    <property type="entry name" value="Peptidase_M13_C"/>
</dbReference>
<dbReference type="InterPro" id="IPR042089">
    <property type="entry name" value="Peptidase_M13_dom_2"/>
</dbReference>
<dbReference type="Gene3D" id="3.40.390.10">
    <property type="entry name" value="Collagenase (Catalytic Domain)"/>
    <property type="match status" value="1"/>
</dbReference>
<evidence type="ECO:0000256" key="9">
    <source>
        <dbReference type="SAM" id="SignalP"/>
    </source>
</evidence>
<evidence type="ECO:0000256" key="2">
    <source>
        <dbReference type="ARBA" id="ARBA00004401"/>
    </source>
</evidence>
<evidence type="ECO:0000256" key="3">
    <source>
        <dbReference type="ARBA" id="ARBA00007357"/>
    </source>
</evidence>
<comment type="similarity">
    <text evidence="3">Belongs to the peptidase M13 family.</text>
</comment>
<dbReference type="PANTHER" id="PTHR11733:SF167">
    <property type="entry name" value="FI17812P1-RELATED"/>
    <property type="match status" value="1"/>
</dbReference>
<sequence length="717" mass="83676">MLLRHYVLVIGVLLSILNQVKVDYAIGVIGQDSNDNTVIDETISEINGAERETTVFDLPTIIDEDELLHETGLYMRDIMNLTVDPCENFYEYACGNWRYSLRVPAESRNDSLLRAISKKIKQKIIRFLKNKTDEELSQTTAEARAKLFFHTCVNPPELSSGVKSLMAAEDESFERLQLEENEKYAWMKVNFLSQYKIYPLLPVFVNYSRMHREFEISIIPPVAFLRTCKNYTNLLVLMQSNREELEVILEFEANLTSKVTSLKKTEHLTLNEFLRKHESDAVNWTKLIEIGFNGQAQSNWIINNKIANFTNLERFLRKSKIEILRNYIKWRTLLHFYGIWGLEVENDAQREIICLFHTETYFSYALMPWFSEIFFDKERREDILKLADSLRTHFKEIVDAAQWLDGKTKSEAMAKLDSMDLSVGYSDEMRHREVLDQVYGYLNISNDWYDNLMQLEMSRARLRKSSVHKFVIPPLLLPYSVNAYYADFINAVFVTIGIAQMPLYHISFPSSLKFGGTGLMIGHEICHGFDTNSYRYNYDGKAVQWWSFQAQLAYRQFRQCLENQYNRFIYRGVKTNATQTMPDNIADNIGARLAYVAYNRSAGTNEGNKKPIKAMNFTNDELFFIKLAQTFCIGRDDAYKMEHIVTDSHAYGEFRVLGILHNMPEFSSTFKCKLGSEMNPFKKCIKTDKLTSFITRRRAAAKRIETCFTNHIKQEWF</sequence>
<evidence type="ECO:0000259" key="10">
    <source>
        <dbReference type="Pfam" id="PF01431"/>
    </source>
</evidence>
<comment type="subcellular location">
    <subcellularLocation>
        <location evidence="2">Cell membrane</location>
        <topology evidence="2">Single-pass type II membrane protein</topology>
    </subcellularLocation>
</comment>
<keyword evidence="6" id="KW-0378">Hydrolase</keyword>
<comment type="cofactor">
    <cofactor evidence="1">
        <name>Zn(2+)</name>
        <dbReference type="ChEBI" id="CHEBI:29105"/>
    </cofactor>
</comment>
<keyword evidence="8" id="KW-0482">Metalloprotease</keyword>
<proteinExistence type="inferred from homology"/>
<dbReference type="InterPro" id="IPR000718">
    <property type="entry name" value="Peptidase_M13"/>
</dbReference>
<evidence type="ECO:0000313" key="13">
    <source>
        <dbReference type="Proteomes" id="UP000078200"/>
    </source>
</evidence>
<evidence type="ECO:0000313" key="12">
    <source>
        <dbReference type="EnsemblMetazoa" id="GAUT011938-PA"/>
    </source>
</evidence>
<dbReference type="InterPro" id="IPR008753">
    <property type="entry name" value="Peptidase_M13_N"/>
</dbReference>
<evidence type="ECO:0000256" key="4">
    <source>
        <dbReference type="ARBA" id="ARBA00022670"/>
    </source>
</evidence>
<keyword evidence="9" id="KW-0732">Signal</keyword>
<dbReference type="GO" id="GO:0016485">
    <property type="term" value="P:protein processing"/>
    <property type="evidence" value="ECO:0007669"/>
    <property type="project" value="TreeGrafter"/>
</dbReference>
<evidence type="ECO:0000259" key="11">
    <source>
        <dbReference type="Pfam" id="PF05649"/>
    </source>
</evidence>
<dbReference type="EnsemblMetazoa" id="GAUT011938-RA">
    <property type="protein sequence ID" value="GAUT011938-PA"/>
    <property type="gene ID" value="GAUT011938"/>
</dbReference>
<dbReference type="AlphaFoldDB" id="A0A1A9UQA6"/>
<evidence type="ECO:0000256" key="5">
    <source>
        <dbReference type="ARBA" id="ARBA00022723"/>
    </source>
</evidence>
<keyword evidence="4" id="KW-0645">Protease</keyword>